<evidence type="ECO:0000313" key="3">
    <source>
        <dbReference type="Proteomes" id="UP000077315"/>
    </source>
</evidence>
<dbReference type="AlphaFoldDB" id="A0A167N516"/>
<dbReference type="VEuPathDB" id="FungiDB:PHYBLDRAFT_144362"/>
<evidence type="ECO:0000256" key="1">
    <source>
        <dbReference type="SAM" id="MobiDB-lite"/>
    </source>
</evidence>
<protein>
    <submittedName>
        <fullName evidence="2">Uncharacterized protein</fullName>
    </submittedName>
</protein>
<dbReference type="GeneID" id="28992105"/>
<organism evidence="2 3">
    <name type="scientific">Phycomyces blakesleeanus (strain ATCC 8743b / DSM 1359 / FGSC 10004 / NBRC 33097 / NRRL 1555)</name>
    <dbReference type="NCBI Taxonomy" id="763407"/>
    <lineage>
        <taxon>Eukaryota</taxon>
        <taxon>Fungi</taxon>
        <taxon>Fungi incertae sedis</taxon>
        <taxon>Mucoromycota</taxon>
        <taxon>Mucoromycotina</taxon>
        <taxon>Mucoromycetes</taxon>
        <taxon>Mucorales</taxon>
        <taxon>Phycomycetaceae</taxon>
        <taxon>Phycomyces</taxon>
    </lineage>
</organism>
<feature type="region of interest" description="Disordered" evidence="1">
    <location>
        <begin position="60"/>
        <end position="79"/>
    </location>
</feature>
<dbReference type="RefSeq" id="XP_018293050.1">
    <property type="nucleotide sequence ID" value="XM_018431199.1"/>
</dbReference>
<dbReference type="EMBL" id="KV440978">
    <property type="protein sequence ID" value="OAD75010.1"/>
    <property type="molecule type" value="Genomic_DNA"/>
</dbReference>
<evidence type="ECO:0000313" key="2">
    <source>
        <dbReference type="EMBL" id="OAD75010.1"/>
    </source>
</evidence>
<dbReference type="Pfam" id="PF11093">
    <property type="entry name" value="Mitochondr_Som1"/>
    <property type="match status" value="1"/>
</dbReference>
<dbReference type="OrthoDB" id="3983163at2759"/>
<feature type="compositionally biased region" description="Polar residues" evidence="1">
    <location>
        <begin position="1"/>
        <end position="10"/>
    </location>
</feature>
<dbReference type="Proteomes" id="UP000077315">
    <property type="component" value="Unassembled WGS sequence"/>
</dbReference>
<dbReference type="InterPro" id="IPR024645">
    <property type="entry name" value="Mitochondr_Som1"/>
</dbReference>
<gene>
    <name evidence="2" type="ORF">PHYBLDRAFT_144362</name>
</gene>
<proteinExistence type="predicted"/>
<name>A0A167N516_PHYB8</name>
<sequence length="79" mass="8586">MSASDESPMTKSAPVKGGSLAGTASSSDCKLYELIQYQCEMVESKIECTPIPRLFLKCPGKPTTEVTPEYDQNGDPLQR</sequence>
<accession>A0A167N516</accession>
<keyword evidence="3" id="KW-1185">Reference proteome</keyword>
<reference evidence="3" key="1">
    <citation type="submission" date="2015-06" db="EMBL/GenBank/DDBJ databases">
        <title>Expansion of signal transduction pathways in fungi by whole-genome duplication.</title>
        <authorList>
            <consortium name="DOE Joint Genome Institute"/>
            <person name="Corrochano L.M."/>
            <person name="Kuo A."/>
            <person name="Marcet-Houben M."/>
            <person name="Polaino S."/>
            <person name="Salamov A."/>
            <person name="Villalobos J.M."/>
            <person name="Alvarez M.I."/>
            <person name="Avalos J."/>
            <person name="Benito E.P."/>
            <person name="Benoit I."/>
            <person name="Burger G."/>
            <person name="Camino L.P."/>
            <person name="Canovas D."/>
            <person name="Cerda-Olmedo E."/>
            <person name="Cheng J.-F."/>
            <person name="Dominguez A."/>
            <person name="Elias M."/>
            <person name="Eslava A.P."/>
            <person name="Glaser F."/>
            <person name="Grimwood J."/>
            <person name="Gutierrez G."/>
            <person name="Heitman J."/>
            <person name="Henrissat B."/>
            <person name="Iturriaga E.A."/>
            <person name="Lang B.F."/>
            <person name="Lavin J.L."/>
            <person name="Lee S."/>
            <person name="Li W."/>
            <person name="Lindquist E."/>
            <person name="Lopez-Garcia S."/>
            <person name="Luque E.M."/>
            <person name="Marcos A.T."/>
            <person name="Martin J."/>
            <person name="McCluskey K."/>
            <person name="Medina H.R."/>
            <person name="Miralles-Duran A."/>
            <person name="Miyazaki A."/>
            <person name="Munoz-Torres E."/>
            <person name="Oguiza J.A."/>
            <person name="Ohm R."/>
            <person name="Olmedo M."/>
            <person name="Orejas M."/>
            <person name="Ortiz-Castellanos L."/>
            <person name="Pisabarro A.G."/>
            <person name="Rodriguez-Romero J."/>
            <person name="Ruiz-Herrera J."/>
            <person name="Ruiz-Vazquez R."/>
            <person name="Sanz C."/>
            <person name="Schackwitz W."/>
            <person name="Schmutz J."/>
            <person name="Shahriari M."/>
            <person name="Shelest E."/>
            <person name="Silva-Franco F."/>
            <person name="Soanes D."/>
            <person name="Syed K."/>
            <person name="Tagua V.G."/>
            <person name="Talbot N.J."/>
            <person name="Thon M."/>
            <person name="De vries R.P."/>
            <person name="Wiebenga A."/>
            <person name="Yadav J.S."/>
            <person name="Braun E.L."/>
            <person name="Baker S."/>
            <person name="Garre V."/>
            <person name="Horwitz B."/>
            <person name="Torres-Martinez S."/>
            <person name="Idnurm A."/>
            <person name="Herrera-Estrella A."/>
            <person name="Gabaldon T."/>
            <person name="Grigoriev I.V."/>
        </authorList>
    </citation>
    <scope>NUCLEOTIDE SEQUENCE [LARGE SCALE GENOMIC DNA]</scope>
    <source>
        <strain evidence="3">NRRL 1555(-)</strain>
    </source>
</reference>
<dbReference type="InParanoid" id="A0A167N516"/>
<dbReference type="GO" id="GO:0042720">
    <property type="term" value="C:mitochondrial inner membrane peptidase complex"/>
    <property type="evidence" value="ECO:0007669"/>
    <property type="project" value="InterPro"/>
</dbReference>
<feature type="region of interest" description="Disordered" evidence="1">
    <location>
        <begin position="1"/>
        <end position="25"/>
    </location>
</feature>